<proteinExistence type="predicted"/>
<keyword evidence="4" id="KW-1185">Reference proteome</keyword>
<comment type="caution">
    <text evidence="3">The sequence shown here is derived from an EMBL/GenBank/DDBJ whole genome shotgun (WGS) entry which is preliminary data.</text>
</comment>
<dbReference type="Pfam" id="PF20237">
    <property type="entry name" value="DUF6594"/>
    <property type="match status" value="1"/>
</dbReference>
<protein>
    <recommendedName>
        <fullName evidence="2">DUF6594 domain-containing protein</fullName>
    </recommendedName>
</protein>
<reference evidence="3 4" key="1">
    <citation type="submission" date="2018-06" db="EMBL/GenBank/DDBJ databases">
        <title>Complete Genomes of Monosporascus.</title>
        <authorList>
            <person name="Robinson A.J."/>
            <person name="Natvig D.O."/>
        </authorList>
    </citation>
    <scope>NUCLEOTIDE SEQUENCE [LARGE SCALE GENOMIC DNA]</scope>
    <source>
        <strain evidence="3 4">CBS 110550</strain>
    </source>
</reference>
<sequence length="370" mass="42400">MDGRGLFVVTESDDQSTITSANTSSSPSESPHSRSQGTAHGWPRVAKLIAETPEWQAFPRFRELNVKILLYYQVELDQLQADLRDAEGIDSERKKYPNAPQGLYGKYADKMIEYRDSDDEKRSRQWGLVIRIRTLLKEYNAALHQHAQISALPHPDSDNIKTLRQWLKRPDCGNHCIGGKGIDAWGLNDEDDPPSKPLTQRILPLFISLFRPRPPPVDRLDLAATCPRPPIDGFTRWVSEEWIPFYDDCRNAANAKRGMDDQGLVSKILGIDDAKVHLFIRDSCRLLIANAGHWHTDYSGGNMAEVVLHWWLYCAVFSWIDVLHGFWDFKGADLYCHCCPCWWCLFRISSWNAWTSGLERRELCRIKASS</sequence>
<feature type="compositionally biased region" description="Low complexity" evidence="1">
    <location>
        <begin position="16"/>
        <end position="35"/>
    </location>
</feature>
<dbReference type="AlphaFoldDB" id="A0A4Q4TBX9"/>
<dbReference type="STRING" id="155417.A0A4Q4TBX9"/>
<feature type="region of interest" description="Disordered" evidence="1">
    <location>
        <begin position="9"/>
        <end position="40"/>
    </location>
</feature>
<dbReference type="InterPro" id="IPR046529">
    <property type="entry name" value="DUF6594"/>
</dbReference>
<evidence type="ECO:0000256" key="1">
    <source>
        <dbReference type="SAM" id="MobiDB-lite"/>
    </source>
</evidence>
<accession>A0A4Q4TBX9</accession>
<dbReference type="Proteomes" id="UP000293360">
    <property type="component" value="Unassembled WGS sequence"/>
</dbReference>
<feature type="domain" description="DUF6594" evidence="2">
    <location>
        <begin position="42"/>
        <end position="248"/>
    </location>
</feature>
<dbReference type="OrthoDB" id="5342093at2759"/>
<evidence type="ECO:0000313" key="4">
    <source>
        <dbReference type="Proteomes" id="UP000293360"/>
    </source>
</evidence>
<dbReference type="EMBL" id="QJNU01000223">
    <property type="protein sequence ID" value="RYP04176.1"/>
    <property type="molecule type" value="Genomic_DNA"/>
</dbReference>
<evidence type="ECO:0000259" key="2">
    <source>
        <dbReference type="Pfam" id="PF20237"/>
    </source>
</evidence>
<dbReference type="PANTHER" id="PTHR34502:SF5">
    <property type="entry name" value="DUF6594 DOMAIN-CONTAINING PROTEIN"/>
    <property type="match status" value="1"/>
</dbReference>
<gene>
    <name evidence="3" type="ORF">DL764_004627</name>
</gene>
<name>A0A4Q4TBX9_9PEZI</name>
<dbReference type="PANTHER" id="PTHR34502">
    <property type="entry name" value="DUF6594 DOMAIN-CONTAINING PROTEIN-RELATED"/>
    <property type="match status" value="1"/>
</dbReference>
<organism evidence="3 4">
    <name type="scientific">Monosporascus ibericus</name>
    <dbReference type="NCBI Taxonomy" id="155417"/>
    <lineage>
        <taxon>Eukaryota</taxon>
        <taxon>Fungi</taxon>
        <taxon>Dikarya</taxon>
        <taxon>Ascomycota</taxon>
        <taxon>Pezizomycotina</taxon>
        <taxon>Sordariomycetes</taxon>
        <taxon>Xylariomycetidae</taxon>
        <taxon>Xylariales</taxon>
        <taxon>Xylariales incertae sedis</taxon>
        <taxon>Monosporascus</taxon>
    </lineage>
</organism>
<evidence type="ECO:0000313" key="3">
    <source>
        <dbReference type="EMBL" id="RYP04176.1"/>
    </source>
</evidence>